<keyword evidence="4" id="KW-0547">Nucleotide-binding</keyword>
<evidence type="ECO:0000313" key="9">
    <source>
        <dbReference type="Proteomes" id="UP000054007"/>
    </source>
</evidence>
<gene>
    <name evidence="8" type="ORF">CYLTODRAFT_334946</name>
</gene>
<dbReference type="Gene3D" id="1.10.510.10">
    <property type="entry name" value="Transferase(Phosphotransferase) domain 1"/>
    <property type="match status" value="1"/>
</dbReference>
<protein>
    <submittedName>
        <fullName evidence="8">Pkinase-domain-containing protein</fullName>
    </submittedName>
</protein>
<dbReference type="PROSITE" id="PS50011">
    <property type="entry name" value="PROTEIN_KINASE_DOM"/>
    <property type="match status" value="1"/>
</dbReference>
<dbReference type="PANTHER" id="PTHR24346">
    <property type="entry name" value="MAP/MICROTUBULE AFFINITY-REGULATING KINASE"/>
    <property type="match status" value="1"/>
</dbReference>
<dbReference type="GO" id="GO:0004674">
    <property type="term" value="F:protein serine/threonine kinase activity"/>
    <property type="evidence" value="ECO:0007669"/>
    <property type="project" value="UniProtKB-KW"/>
</dbReference>
<dbReference type="SMART" id="SM00220">
    <property type="entry name" value="S_TKc"/>
    <property type="match status" value="1"/>
</dbReference>
<keyword evidence="6" id="KW-0067">ATP-binding</keyword>
<keyword evidence="2" id="KW-0723">Serine/threonine-protein kinase</keyword>
<feature type="domain" description="Protein kinase" evidence="7">
    <location>
        <begin position="1"/>
        <end position="179"/>
    </location>
</feature>
<feature type="non-terminal residue" evidence="8">
    <location>
        <position position="1"/>
    </location>
</feature>
<feature type="non-terminal residue" evidence="8">
    <location>
        <position position="179"/>
    </location>
</feature>
<dbReference type="STRING" id="1314674.A0A0D7BGA9"/>
<dbReference type="EMBL" id="KN880482">
    <property type="protein sequence ID" value="KIY69527.1"/>
    <property type="molecule type" value="Genomic_DNA"/>
</dbReference>
<organism evidence="8 9">
    <name type="scientific">Cylindrobasidium torrendii FP15055 ss-10</name>
    <dbReference type="NCBI Taxonomy" id="1314674"/>
    <lineage>
        <taxon>Eukaryota</taxon>
        <taxon>Fungi</taxon>
        <taxon>Dikarya</taxon>
        <taxon>Basidiomycota</taxon>
        <taxon>Agaricomycotina</taxon>
        <taxon>Agaricomycetes</taxon>
        <taxon>Agaricomycetidae</taxon>
        <taxon>Agaricales</taxon>
        <taxon>Marasmiineae</taxon>
        <taxon>Physalacriaceae</taxon>
        <taxon>Cylindrobasidium</taxon>
    </lineage>
</organism>
<dbReference type="AlphaFoldDB" id="A0A0D7BGA9"/>
<dbReference type="InterPro" id="IPR000719">
    <property type="entry name" value="Prot_kinase_dom"/>
</dbReference>
<dbReference type="GO" id="GO:0005737">
    <property type="term" value="C:cytoplasm"/>
    <property type="evidence" value="ECO:0007669"/>
    <property type="project" value="TreeGrafter"/>
</dbReference>
<comment type="similarity">
    <text evidence="1">Belongs to the protein kinase superfamily. CAMK Ser/Thr protein kinase family. NIM1 subfamily.</text>
</comment>
<evidence type="ECO:0000256" key="4">
    <source>
        <dbReference type="ARBA" id="ARBA00022741"/>
    </source>
</evidence>
<evidence type="ECO:0000256" key="3">
    <source>
        <dbReference type="ARBA" id="ARBA00022679"/>
    </source>
</evidence>
<accession>A0A0D7BGA9</accession>
<dbReference type="PANTHER" id="PTHR24346:SF82">
    <property type="entry name" value="KP78A-RELATED"/>
    <property type="match status" value="1"/>
</dbReference>
<dbReference type="OrthoDB" id="193931at2759"/>
<dbReference type="GO" id="GO:0035556">
    <property type="term" value="P:intracellular signal transduction"/>
    <property type="evidence" value="ECO:0007669"/>
    <property type="project" value="TreeGrafter"/>
</dbReference>
<proteinExistence type="inferred from homology"/>
<dbReference type="Pfam" id="PF00069">
    <property type="entry name" value="Pkinase"/>
    <property type="match status" value="1"/>
</dbReference>
<dbReference type="Proteomes" id="UP000054007">
    <property type="component" value="Unassembled WGS sequence"/>
</dbReference>
<dbReference type="InterPro" id="IPR008271">
    <property type="entry name" value="Ser/Thr_kinase_AS"/>
</dbReference>
<dbReference type="SUPFAM" id="SSF56112">
    <property type="entry name" value="Protein kinase-like (PK-like)"/>
    <property type="match status" value="1"/>
</dbReference>
<dbReference type="InterPro" id="IPR011009">
    <property type="entry name" value="Kinase-like_dom_sf"/>
</dbReference>
<evidence type="ECO:0000313" key="8">
    <source>
        <dbReference type="EMBL" id="KIY69527.1"/>
    </source>
</evidence>
<evidence type="ECO:0000256" key="2">
    <source>
        <dbReference type="ARBA" id="ARBA00022527"/>
    </source>
</evidence>
<evidence type="ECO:0000259" key="7">
    <source>
        <dbReference type="PROSITE" id="PS50011"/>
    </source>
</evidence>
<dbReference type="GO" id="GO:0005524">
    <property type="term" value="F:ATP binding"/>
    <property type="evidence" value="ECO:0007669"/>
    <property type="project" value="UniProtKB-KW"/>
</dbReference>
<dbReference type="GO" id="GO:0000226">
    <property type="term" value="P:microtubule cytoskeleton organization"/>
    <property type="evidence" value="ECO:0007669"/>
    <property type="project" value="TreeGrafter"/>
</dbReference>
<keyword evidence="9" id="KW-1185">Reference proteome</keyword>
<reference evidence="8 9" key="1">
    <citation type="journal article" date="2015" name="Fungal Genet. Biol.">
        <title>Evolution of novel wood decay mechanisms in Agaricales revealed by the genome sequences of Fistulina hepatica and Cylindrobasidium torrendii.</title>
        <authorList>
            <person name="Floudas D."/>
            <person name="Held B.W."/>
            <person name="Riley R."/>
            <person name="Nagy L.G."/>
            <person name="Koehler G."/>
            <person name="Ransdell A.S."/>
            <person name="Younus H."/>
            <person name="Chow J."/>
            <person name="Chiniquy J."/>
            <person name="Lipzen A."/>
            <person name="Tritt A."/>
            <person name="Sun H."/>
            <person name="Haridas S."/>
            <person name="LaButti K."/>
            <person name="Ohm R.A."/>
            <person name="Kues U."/>
            <person name="Blanchette R.A."/>
            <person name="Grigoriev I.V."/>
            <person name="Minto R.E."/>
            <person name="Hibbett D.S."/>
        </authorList>
    </citation>
    <scope>NUCLEOTIDE SEQUENCE [LARGE SCALE GENOMIC DNA]</scope>
    <source>
        <strain evidence="8 9">FP15055 ss-10</strain>
    </source>
</reference>
<name>A0A0D7BGA9_9AGAR</name>
<evidence type="ECO:0000256" key="6">
    <source>
        <dbReference type="ARBA" id="ARBA00022840"/>
    </source>
</evidence>
<dbReference type="PROSITE" id="PS00108">
    <property type="entry name" value="PROTEIN_KINASE_ST"/>
    <property type="match status" value="1"/>
</dbReference>
<sequence length="179" mass="19798">LLDVIINDGKLLEKKARSGMKDICSALQYCHENGICHRDIKLENILVTPTGALCISNFHIATTFTPSVALTDACGTSYFPAPEVSALVGLKSENDEKNRGYDGAKVDAWSVGIVLYICVSGKVPWDAPTIEELNTKRREVPLEIPRGLSSECRRLLSKLLAQDPVRRPSMREILDSPWM</sequence>
<evidence type="ECO:0000256" key="1">
    <source>
        <dbReference type="ARBA" id="ARBA00010791"/>
    </source>
</evidence>
<keyword evidence="3" id="KW-0808">Transferase</keyword>
<keyword evidence="5 8" id="KW-0418">Kinase</keyword>
<evidence type="ECO:0000256" key="5">
    <source>
        <dbReference type="ARBA" id="ARBA00022777"/>
    </source>
</evidence>